<feature type="region of interest" description="Disordered" evidence="10">
    <location>
        <begin position="339"/>
        <end position="363"/>
    </location>
</feature>
<reference evidence="13 14" key="1">
    <citation type="submission" date="2017-07" db="EMBL/GenBank/DDBJ databases">
        <authorList>
            <person name="Talla V."/>
            <person name="Backstrom N."/>
        </authorList>
    </citation>
    <scope>NUCLEOTIDE SEQUENCE [LARGE SCALE GENOMIC DNA]</scope>
</reference>
<keyword evidence="8" id="KW-0206">Cytoskeleton</keyword>
<dbReference type="CDD" id="cd02679">
    <property type="entry name" value="MIT_spastin"/>
    <property type="match status" value="1"/>
</dbReference>
<dbReference type="GO" id="GO:0000226">
    <property type="term" value="P:microtubule cytoskeleton organization"/>
    <property type="evidence" value="ECO:0007669"/>
    <property type="project" value="UniProtKB-ARBA"/>
</dbReference>
<comment type="subcellular location">
    <subcellularLocation>
        <location evidence="1">Membrane</location>
    </subcellularLocation>
</comment>
<evidence type="ECO:0000256" key="3">
    <source>
        <dbReference type="ARBA" id="ARBA00022490"/>
    </source>
</evidence>
<dbReference type="FunFam" id="1.20.58.80:FF:000006">
    <property type="entry name" value="Spastin"/>
    <property type="match status" value="1"/>
</dbReference>
<dbReference type="InterPro" id="IPR036181">
    <property type="entry name" value="MIT_dom_sf"/>
</dbReference>
<keyword evidence="9" id="KW-0413">Isomerase</keyword>
<feature type="region of interest" description="Disordered" evidence="10">
    <location>
        <begin position="223"/>
        <end position="327"/>
    </location>
</feature>
<dbReference type="Gene3D" id="3.40.50.300">
    <property type="entry name" value="P-loop containing nucleotide triphosphate hydrolases"/>
    <property type="match status" value="1"/>
</dbReference>
<feature type="compositionally biased region" description="Basic residues" evidence="10">
    <location>
        <begin position="12"/>
        <end position="25"/>
    </location>
</feature>
<keyword evidence="4" id="KW-0493">Microtubule</keyword>
<feature type="region of interest" description="Disordered" evidence="10">
    <location>
        <begin position="1"/>
        <end position="30"/>
    </location>
</feature>
<dbReference type="InterPro" id="IPR007330">
    <property type="entry name" value="MIT_dom"/>
</dbReference>
<dbReference type="GO" id="GO:0016887">
    <property type="term" value="F:ATP hydrolysis activity"/>
    <property type="evidence" value="ECO:0007669"/>
    <property type="project" value="TreeGrafter"/>
</dbReference>
<protein>
    <recommendedName>
        <fullName evidence="12">MIT domain-containing protein</fullName>
    </recommendedName>
</protein>
<dbReference type="GO" id="GO:0005524">
    <property type="term" value="F:ATP binding"/>
    <property type="evidence" value="ECO:0007669"/>
    <property type="project" value="UniProtKB-KW"/>
</dbReference>
<keyword evidence="3" id="KW-0963">Cytoplasm</keyword>
<evidence type="ECO:0000256" key="6">
    <source>
        <dbReference type="ARBA" id="ARBA00022840"/>
    </source>
</evidence>
<evidence type="ECO:0000256" key="4">
    <source>
        <dbReference type="ARBA" id="ARBA00022701"/>
    </source>
</evidence>
<evidence type="ECO:0000256" key="2">
    <source>
        <dbReference type="ARBA" id="ARBA00006914"/>
    </source>
</evidence>
<dbReference type="InterPro" id="IPR015415">
    <property type="entry name" value="Spast_Vps4_C"/>
</dbReference>
<evidence type="ECO:0000256" key="8">
    <source>
        <dbReference type="ARBA" id="ARBA00023212"/>
    </source>
</evidence>
<name>A0A5E4PTL9_9NEOP</name>
<comment type="similarity">
    <text evidence="2">Belongs to the AAA ATPase family.</text>
</comment>
<dbReference type="GO" id="GO:0016020">
    <property type="term" value="C:membrane"/>
    <property type="evidence" value="ECO:0007669"/>
    <property type="project" value="UniProtKB-SubCell"/>
</dbReference>
<keyword evidence="5" id="KW-0547">Nucleotide-binding</keyword>
<dbReference type="SUPFAM" id="SSF116846">
    <property type="entry name" value="MIT domain"/>
    <property type="match status" value="1"/>
</dbReference>
<keyword evidence="7 11" id="KW-0472">Membrane</keyword>
<feature type="compositionally biased region" description="Polar residues" evidence="10">
    <location>
        <begin position="353"/>
        <end position="362"/>
    </location>
</feature>
<evidence type="ECO:0000256" key="1">
    <source>
        <dbReference type="ARBA" id="ARBA00004370"/>
    </source>
</evidence>
<dbReference type="SMART" id="SM00745">
    <property type="entry name" value="MIT"/>
    <property type="match status" value="1"/>
</dbReference>
<dbReference type="PANTHER" id="PTHR23074:SF86">
    <property type="entry name" value="SPASTIN"/>
    <property type="match status" value="1"/>
</dbReference>
<feature type="transmembrane region" description="Helical" evidence="11">
    <location>
        <begin position="50"/>
        <end position="79"/>
    </location>
</feature>
<feature type="compositionally biased region" description="Polar residues" evidence="10">
    <location>
        <begin position="277"/>
        <end position="311"/>
    </location>
</feature>
<feature type="domain" description="MIT" evidence="12">
    <location>
        <begin position="132"/>
        <end position="210"/>
    </location>
</feature>
<dbReference type="AlphaFoldDB" id="A0A5E4PTL9"/>
<keyword evidence="11" id="KW-0812">Transmembrane</keyword>
<evidence type="ECO:0000259" key="12">
    <source>
        <dbReference type="SMART" id="SM00745"/>
    </source>
</evidence>
<proteinExistence type="inferred from homology"/>
<dbReference type="EMBL" id="FZQP02000304">
    <property type="protein sequence ID" value="VVC88355.1"/>
    <property type="molecule type" value="Genomic_DNA"/>
</dbReference>
<feature type="compositionally biased region" description="Basic and acidic residues" evidence="10">
    <location>
        <begin position="225"/>
        <end position="234"/>
    </location>
</feature>
<dbReference type="Proteomes" id="UP000324832">
    <property type="component" value="Unassembled WGS sequence"/>
</dbReference>
<sequence length="498" mass="55325">MVAGDEFNGGRLSRKTTRSPNRKCKKTDADVAKESSLRNASQPSVHKRNLYVVSFPIIILFNLMRSVLYQLFIIFKYLYSASHKLIHRPRKSGECNFEVVVKNGVVSTEIVQGEEMPYTNNVGPGDPLLAKQKHHHRKAFEYISKALKIDEENEGQKELAIELYKKGIYELERGIAVDCWGGRGDAWQRAQRLHDKMKTNLGMAKDRLHFLANLVALSKLGVESEQERCEKKPTESPLKARRPIEKSKTTLLAHTDSHSCQTKPPTEVAGRKLITSGRRTQSSMGGPLMKSQTLPRSMGRSSSQPNSSNGGYSRYPVKPASTPPAVKRQLSGAYQVPVNGSPVRRVVGGGSQKGTPTRSRTPQPALAVRGVDPKLVQLILDEIVEGGPKVHWDDIAGQESAKQALQEMVVLPSLRPELFTGLRSPAKGLLLFGPPGNELDPEEVKCLDLSLVRSITYQDFIDALKRIRPSVSPHSLVAYEKWSVQYGELGVLTRIILR</sequence>
<evidence type="ECO:0000256" key="9">
    <source>
        <dbReference type="ARBA" id="ARBA00023235"/>
    </source>
</evidence>
<dbReference type="SUPFAM" id="SSF52540">
    <property type="entry name" value="P-loop containing nucleoside triphosphate hydrolases"/>
    <property type="match status" value="1"/>
</dbReference>
<evidence type="ECO:0000313" key="13">
    <source>
        <dbReference type="EMBL" id="VVC88355.1"/>
    </source>
</evidence>
<evidence type="ECO:0000256" key="10">
    <source>
        <dbReference type="SAM" id="MobiDB-lite"/>
    </source>
</evidence>
<gene>
    <name evidence="13" type="ORF">LSINAPIS_LOCUS1749</name>
</gene>
<dbReference type="InterPro" id="IPR050304">
    <property type="entry name" value="MT-severing_AAA_ATPase"/>
</dbReference>
<evidence type="ECO:0000256" key="11">
    <source>
        <dbReference type="SAM" id="Phobius"/>
    </source>
</evidence>
<evidence type="ECO:0000256" key="5">
    <source>
        <dbReference type="ARBA" id="ARBA00022741"/>
    </source>
</evidence>
<dbReference type="Pfam" id="PF09336">
    <property type="entry name" value="Vps4_C"/>
    <property type="match status" value="1"/>
</dbReference>
<keyword evidence="11" id="KW-1133">Transmembrane helix</keyword>
<evidence type="ECO:0000256" key="7">
    <source>
        <dbReference type="ARBA" id="ARBA00023136"/>
    </source>
</evidence>
<dbReference type="Gene3D" id="1.20.58.80">
    <property type="entry name" value="Phosphotransferase system, lactose/cellobiose-type IIA subunit"/>
    <property type="match status" value="1"/>
</dbReference>
<evidence type="ECO:0000313" key="14">
    <source>
        <dbReference type="Proteomes" id="UP000324832"/>
    </source>
</evidence>
<dbReference type="GO" id="GO:0005874">
    <property type="term" value="C:microtubule"/>
    <property type="evidence" value="ECO:0007669"/>
    <property type="project" value="UniProtKB-KW"/>
</dbReference>
<keyword evidence="6" id="KW-0067">ATP-binding</keyword>
<organism evidence="13 14">
    <name type="scientific">Leptidea sinapis</name>
    <dbReference type="NCBI Taxonomy" id="189913"/>
    <lineage>
        <taxon>Eukaryota</taxon>
        <taxon>Metazoa</taxon>
        <taxon>Ecdysozoa</taxon>
        <taxon>Arthropoda</taxon>
        <taxon>Hexapoda</taxon>
        <taxon>Insecta</taxon>
        <taxon>Pterygota</taxon>
        <taxon>Neoptera</taxon>
        <taxon>Endopterygota</taxon>
        <taxon>Lepidoptera</taxon>
        <taxon>Glossata</taxon>
        <taxon>Ditrysia</taxon>
        <taxon>Papilionoidea</taxon>
        <taxon>Pieridae</taxon>
        <taxon>Dismorphiinae</taxon>
        <taxon>Leptidea</taxon>
    </lineage>
</organism>
<dbReference type="PANTHER" id="PTHR23074">
    <property type="entry name" value="AAA DOMAIN-CONTAINING"/>
    <property type="match status" value="1"/>
</dbReference>
<accession>A0A5E4PTL9</accession>
<keyword evidence="14" id="KW-1185">Reference proteome</keyword>
<dbReference type="InterPro" id="IPR027417">
    <property type="entry name" value="P-loop_NTPase"/>
</dbReference>
<dbReference type="GO" id="GO:0016853">
    <property type="term" value="F:isomerase activity"/>
    <property type="evidence" value="ECO:0007669"/>
    <property type="project" value="UniProtKB-KW"/>
</dbReference>